<dbReference type="AlphaFoldDB" id="A0A1Y1JDY6"/>
<evidence type="ECO:0000256" key="3">
    <source>
        <dbReference type="ARBA" id="ARBA00024947"/>
    </source>
</evidence>
<reference evidence="6" key="1">
    <citation type="submission" date="2017-04" db="EMBL/GenBank/DDBJ databases">
        <title>Plasmodium gonderi genome.</title>
        <authorList>
            <person name="Arisue N."/>
            <person name="Honma H."/>
            <person name="Kawai S."/>
            <person name="Tougan T."/>
            <person name="Tanabe K."/>
            <person name="Horii T."/>
        </authorList>
    </citation>
    <scope>NUCLEOTIDE SEQUENCE [LARGE SCALE GENOMIC DNA]</scope>
    <source>
        <strain evidence="6">ATCC 30045</strain>
    </source>
</reference>
<dbReference type="InterPro" id="IPR023393">
    <property type="entry name" value="START-like_dom_sf"/>
</dbReference>
<dbReference type="InterPro" id="IPR005031">
    <property type="entry name" value="COQ10_START"/>
</dbReference>
<keyword evidence="6" id="KW-1185">Reference proteome</keyword>
<dbReference type="GeneID" id="39745660"/>
<comment type="similarity">
    <text evidence="1">Belongs to the COQ10 family.</text>
</comment>
<comment type="subunit">
    <text evidence="2">Interacts with coenzyme Q.</text>
</comment>
<sequence>MRGIALSQIVKNNTSNKTIHAKNKINSRCYSLFKNKIWNPSEDITYRKNINIICDSHVFFYTILNVDRYSHFLPYVTKSKITEKLEEQFKAVLHIQNIFFKEKYDSLIRFKYPTNITVSSADTNLFNHLITEWIIEQKPDCINVHFYINFRLKNRIYQNFMNMYIRKLGNMILYAFIKEARANSFKNVDLLFPHLLDK</sequence>
<proteinExistence type="inferred from homology"/>
<evidence type="ECO:0000256" key="2">
    <source>
        <dbReference type="ARBA" id="ARBA00011814"/>
    </source>
</evidence>
<feature type="domain" description="Coenzyme Q-binding protein COQ10 START" evidence="4">
    <location>
        <begin position="62"/>
        <end position="176"/>
    </location>
</feature>
<dbReference type="RefSeq" id="XP_028541551.1">
    <property type="nucleotide sequence ID" value="XM_028685750.1"/>
</dbReference>
<dbReference type="GO" id="GO:0045333">
    <property type="term" value="P:cellular respiration"/>
    <property type="evidence" value="ECO:0007669"/>
    <property type="project" value="InterPro"/>
</dbReference>
<dbReference type="Proteomes" id="UP000195521">
    <property type="component" value="Unassembled WGS sequence"/>
</dbReference>
<dbReference type="SUPFAM" id="SSF55961">
    <property type="entry name" value="Bet v1-like"/>
    <property type="match status" value="1"/>
</dbReference>
<evidence type="ECO:0000256" key="1">
    <source>
        <dbReference type="ARBA" id="ARBA00006885"/>
    </source>
</evidence>
<dbReference type="EMBL" id="BDQF01000001">
    <property type="protein sequence ID" value="GAW78962.1"/>
    <property type="molecule type" value="Genomic_DNA"/>
</dbReference>
<dbReference type="InterPro" id="IPR044996">
    <property type="entry name" value="COQ10-like"/>
</dbReference>
<dbReference type="PANTHER" id="PTHR12901:SF10">
    <property type="entry name" value="COENZYME Q-BINDING PROTEIN COQ10, MITOCHONDRIAL"/>
    <property type="match status" value="1"/>
</dbReference>
<comment type="caution">
    <text evidence="5">The sequence shown here is derived from an EMBL/GenBank/DDBJ whole genome shotgun (WGS) entry which is preliminary data.</text>
</comment>
<dbReference type="GO" id="GO:0005739">
    <property type="term" value="C:mitochondrion"/>
    <property type="evidence" value="ECO:0007669"/>
    <property type="project" value="TreeGrafter"/>
</dbReference>
<accession>A0A1Y1JDY6</accession>
<dbReference type="PANTHER" id="PTHR12901">
    <property type="entry name" value="SPERM PROTEIN HOMOLOG"/>
    <property type="match status" value="1"/>
</dbReference>
<protein>
    <recommendedName>
        <fullName evidence="4">Coenzyme Q-binding protein COQ10 START domain-containing protein</fullName>
    </recommendedName>
</protein>
<organism evidence="5 6">
    <name type="scientific">Plasmodium gonderi</name>
    <dbReference type="NCBI Taxonomy" id="77519"/>
    <lineage>
        <taxon>Eukaryota</taxon>
        <taxon>Sar</taxon>
        <taxon>Alveolata</taxon>
        <taxon>Apicomplexa</taxon>
        <taxon>Aconoidasida</taxon>
        <taxon>Haemosporida</taxon>
        <taxon>Plasmodiidae</taxon>
        <taxon>Plasmodium</taxon>
        <taxon>Plasmodium (Plasmodium)</taxon>
    </lineage>
</organism>
<dbReference type="Pfam" id="PF03364">
    <property type="entry name" value="Polyketide_cyc"/>
    <property type="match status" value="1"/>
</dbReference>
<gene>
    <name evidence="5" type="ORF">PGO_011100</name>
</gene>
<evidence type="ECO:0000313" key="5">
    <source>
        <dbReference type="EMBL" id="GAW78962.1"/>
    </source>
</evidence>
<dbReference type="CDD" id="cd07813">
    <property type="entry name" value="COQ10p_like"/>
    <property type="match status" value="1"/>
</dbReference>
<dbReference type="OMA" id="NFMRMYI"/>
<evidence type="ECO:0000313" key="6">
    <source>
        <dbReference type="Proteomes" id="UP000195521"/>
    </source>
</evidence>
<name>A0A1Y1JDY6_PLAGO</name>
<comment type="function">
    <text evidence="3">Required for the function of coenzyme Q in the respiratory chain. May serve as a chaperone or may be involved in the transport of Q6 from its site of synthesis to the catalytic sites of the respiratory complexes.</text>
</comment>
<dbReference type="GO" id="GO:0048039">
    <property type="term" value="F:ubiquinone binding"/>
    <property type="evidence" value="ECO:0007669"/>
    <property type="project" value="InterPro"/>
</dbReference>
<evidence type="ECO:0000259" key="4">
    <source>
        <dbReference type="Pfam" id="PF03364"/>
    </source>
</evidence>
<dbReference type="Gene3D" id="3.30.530.20">
    <property type="match status" value="1"/>
</dbReference>
<dbReference type="OrthoDB" id="292693at2759"/>